<dbReference type="Pfam" id="PF13230">
    <property type="entry name" value="GATase_4"/>
    <property type="match status" value="1"/>
</dbReference>
<keyword evidence="5" id="KW-1185">Reference proteome</keyword>
<dbReference type="InterPro" id="IPR026869">
    <property type="entry name" value="EgtC-like"/>
</dbReference>
<dbReference type="GO" id="GO:0016757">
    <property type="term" value="F:glycosyltransferase activity"/>
    <property type="evidence" value="ECO:0007669"/>
    <property type="project" value="UniProtKB-KW"/>
</dbReference>
<dbReference type="EC" id="2.4.2.-" evidence="4"/>
<comment type="caution">
    <text evidence="3">The sequence shown here is derived from an EMBL/GenBank/DDBJ whole genome shotgun (WGS) entry which is preliminary data.</text>
</comment>
<gene>
    <name evidence="4" type="primary">yafJ</name>
    <name evidence="3" type="ORF">ASJ82_07855</name>
    <name evidence="4" type="ORF">MSCUN_10290</name>
</gene>
<evidence type="ECO:0000259" key="2">
    <source>
        <dbReference type="PROSITE" id="PS51278"/>
    </source>
</evidence>
<dbReference type="SUPFAM" id="SSF56235">
    <property type="entry name" value="N-terminal nucleophile aminohydrolases (Ntn hydrolases)"/>
    <property type="match status" value="1"/>
</dbReference>
<dbReference type="OrthoDB" id="350529at2157"/>
<dbReference type="Proteomes" id="UP000246004">
    <property type="component" value="Unassembled WGS sequence"/>
</dbReference>
<evidence type="ECO:0000313" key="4">
    <source>
        <dbReference type="EMBL" id="PWL08098.1"/>
    </source>
</evidence>
<evidence type="ECO:0000313" key="5">
    <source>
        <dbReference type="Proteomes" id="UP000217528"/>
    </source>
</evidence>
<sequence>MCELFSISCNKKIQINQYLKEFYKHCELHPHGWGLAIMHEDHSVTIKKQPIKATESQQLKEILSHPIKTKCAAAHIRLATLGNKSNCNCHPFKALDEKNTTWTLIHNGTIFNYPKLNKYKTQQKGVTDSERILLYIIDNINTHKEDEYFQILNTIIPQLSKGNKLNIILCNKNIMYVHTNCSKGLNYLKTDKGIIFSTQKLDKNPEWKQLPINTLYMIKNGEIIQKGKPHENEYHISDENIKFMLQKVTPDLRDGIIRNFNIKNPEKYLN</sequence>
<dbReference type="InterPro" id="IPR017932">
    <property type="entry name" value="GATase_2_dom"/>
</dbReference>
<name>A0A2A2HDK7_9EURY</name>
<keyword evidence="1 4" id="KW-0315">Glutamine amidotransferase</keyword>
<accession>A0A2A2HDK7</accession>
<dbReference type="PANTHER" id="PTHR42824">
    <property type="entry name" value="GLUTAMINE AMIDOTRANSFERASE"/>
    <property type="match status" value="1"/>
</dbReference>
<evidence type="ECO:0000313" key="6">
    <source>
        <dbReference type="Proteomes" id="UP000246004"/>
    </source>
</evidence>
<feature type="domain" description="Glutamine amidotransferase type-2" evidence="2">
    <location>
        <begin position="2"/>
        <end position="270"/>
    </location>
</feature>
<protein>
    <submittedName>
        <fullName evidence="4">Putative glutamine amidotransferase YafJ</fullName>
        <ecNumber evidence="4">2.4.2.-</ecNumber>
    </submittedName>
</protein>
<keyword evidence="4" id="KW-0328">Glycosyltransferase</keyword>
<dbReference type="Proteomes" id="UP000217528">
    <property type="component" value="Unassembled WGS sequence"/>
</dbReference>
<dbReference type="CDD" id="cd01908">
    <property type="entry name" value="YafJ"/>
    <property type="match status" value="1"/>
</dbReference>
<dbReference type="InterPro" id="IPR029055">
    <property type="entry name" value="Ntn_hydrolases_N"/>
</dbReference>
<keyword evidence="4" id="KW-0808">Transferase</keyword>
<dbReference type="EMBL" id="LMVN01000011">
    <property type="protein sequence ID" value="PAV07581.1"/>
    <property type="molecule type" value="Genomic_DNA"/>
</dbReference>
<proteinExistence type="predicted"/>
<organism evidence="3 5">
    <name type="scientific">Methanosphaera cuniculi</name>
    <dbReference type="NCBI Taxonomy" id="1077256"/>
    <lineage>
        <taxon>Archaea</taxon>
        <taxon>Methanobacteriati</taxon>
        <taxon>Methanobacteriota</taxon>
        <taxon>Methanomada group</taxon>
        <taxon>Methanobacteria</taxon>
        <taxon>Methanobacteriales</taxon>
        <taxon>Methanobacteriaceae</taxon>
        <taxon>Methanosphaera</taxon>
    </lineage>
</organism>
<dbReference type="AlphaFoldDB" id="A0A2A2HDK7"/>
<dbReference type="EMBL" id="LWMS01000031">
    <property type="protein sequence ID" value="PWL08098.1"/>
    <property type="molecule type" value="Genomic_DNA"/>
</dbReference>
<dbReference type="Gene3D" id="3.60.20.10">
    <property type="entry name" value="Glutamine Phosphoribosylpyrophosphate, subunit 1, domain 1"/>
    <property type="match status" value="1"/>
</dbReference>
<dbReference type="PANTHER" id="PTHR42824:SF1">
    <property type="entry name" value="GLUTAMINE AMIDOTRANSFERASE YAFJ-RELATED"/>
    <property type="match status" value="1"/>
</dbReference>
<evidence type="ECO:0000313" key="3">
    <source>
        <dbReference type="EMBL" id="PAV07581.1"/>
    </source>
</evidence>
<reference evidence="4 6" key="1">
    <citation type="submission" date="2016-04" db="EMBL/GenBank/DDBJ databases">
        <title>Genome sequence of Methanosphaera cuniculi DSM 4103.</title>
        <authorList>
            <person name="Poehlein A."/>
            <person name="Seedorf H."/>
            <person name="Daniel R."/>
        </authorList>
    </citation>
    <scope>NUCLEOTIDE SEQUENCE [LARGE SCALE GENOMIC DNA]</scope>
    <source>
        <strain evidence="4 6">DSM 4103</strain>
    </source>
</reference>
<dbReference type="PROSITE" id="PS51278">
    <property type="entry name" value="GATASE_TYPE_2"/>
    <property type="match status" value="1"/>
</dbReference>
<dbReference type="RefSeq" id="WP_170104055.1">
    <property type="nucleotide sequence ID" value="NZ_LMVN01000011.1"/>
</dbReference>
<reference evidence="3 5" key="2">
    <citation type="journal article" date="2017" name="BMC Genomics">
        <title>Genomic analysis of methanogenic archaea reveals a shift towards energy conservation.</title>
        <authorList>
            <person name="Gilmore S.P."/>
            <person name="Henske J.K."/>
            <person name="Sexton J.A."/>
            <person name="Solomon K.V."/>
            <person name="Seppala S."/>
            <person name="Yoo J.I."/>
            <person name="Huyett L.M."/>
            <person name="Pressman A."/>
            <person name="Cogan J.Z."/>
            <person name="Kivenson V."/>
            <person name="Peng X."/>
            <person name="Tan Y."/>
            <person name="Valentine D.L."/>
            <person name="O'Malley M.A."/>
        </authorList>
    </citation>
    <scope>NUCLEOTIDE SEQUENCE [LARGE SCALE GENOMIC DNA]</scope>
    <source>
        <strain evidence="3 5">1R-7</strain>
    </source>
</reference>
<evidence type="ECO:0000256" key="1">
    <source>
        <dbReference type="ARBA" id="ARBA00022962"/>
    </source>
</evidence>